<feature type="signal peptide" evidence="2">
    <location>
        <begin position="1"/>
        <end position="23"/>
    </location>
</feature>
<evidence type="ECO:0000256" key="2">
    <source>
        <dbReference type="SAM" id="SignalP"/>
    </source>
</evidence>
<feature type="region of interest" description="Disordered" evidence="1">
    <location>
        <begin position="178"/>
        <end position="200"/>
    </location>
</feature>
<evidence type="ECO:0000256" key="1">
    <source>
        <dbReference type="SAM" id="MobiDB-lite"/>
    </source>
</evidence>
<protein>
    <submittedName>
        <fullName evidence="3">Uncharacterized protein</fullName>
    </submittedName>
</protein>
<organism>
    <name type="scientific">Pyricularia oryzae (strain P131)</name>
    <name type="common">Rice blast fungus</name>
    <name type="synonym">Magnaporthe oryzae</name>
    <dbReference type="NCBI Taxonomy" id="1143193"/>
    <lineage>
        <taxon>Eukaryota</taxon>
        <taxon>Fungi</taxon>
        <taxon>Dikarya</taxon>
        <taxon>Ascomycota</taxon>
        <taxon>Pezizomycotina</taxon>
        <taxon>Sordariomycetes</taxon>
        <taxon>Sordariomycetidae</taxon>
        <taxon>Magnaporthales</taxon>
        <taxon>Pyriculariaceae</taxon>
        <taxon>Pyricularia</taxon>
    </lineage>
</organism>
<evidence type="ECO:0000313" key="3">
    <source>
        <dbReference type="EMBL" id="ELQ63294.1"/>
    </source>
</evidence>
<dbReference type="AlphaFoldDB" id="L7J628"/>
<name>L7J628_PYRO1</name>
<dbReference type="EMBL" id="JH795443">
    <property type="protein sequence ID" value="ELQ63294.1"/>
    <property type="molecule type" value="Genomic_DNA"/>
</dbReference>
<accession>L7J628</accession>
<feature type="region of interest" description="Disordered" evidence="1">
    <location>
        <begin position="140"/>
        <end position="159"/>
    </location>
</feature>
<sequence>MSGGHLICYAVVIFPEAVVILYTELPCWVVCIRFGGEVTIVHRQAASNCYQLRSLRGGKPQDGRVTGISRPLRRKLGRCLVEIMVAKDSEVILGNAHFILRCPNSALGPSGLPNLILLQYQQTVVHPRIKDGAGCRRRETARVPPLYSRGTPPSGSYESTWCSSPPSALFPQKLNSGFLQSQHSRGPWTTTRPKWATALP</sequence>
<keyword evidence="2" id="KW-0732">Signal</keyword>
<reference evidence="3" key="1">
    <citation type="journal article" date="2012" name="PLoS Genet.">
        <title>Comparative analysis of the genomes of two field isolates of the rice blast fungus Magnaporthe oryzae.</title>
        <authorList>
            <person name="Xue M."/>
            <person name="Yang J."/>
            <person name="Li Z."/>
            <person name="Hu S."/>
            <person name="Yao N."/>
            <person name="Dean R.A."/>
            <person name="Zhao W."/>
            <person name="Shen M."/>
            <person name="Zhang H."/>
            <person name="Li C."/>
            <person name="Liu L."/>
            <person name="Cao L."/>
            <person name="Xu X."/>
            <person name="Xing Y."/>
            <person name="Hsiang T."/>
            <person name="Zhang Z."/>
            <person name="Xu J.R."/>
            <person name="Peng Y.L."/>
        </authorList>
    </citation>
    <scope>NUCLEOTIDE SEQUENCE [LARGE SCALE GENOMIC DNA]</scope>
    <source>
        <strain evidence="3">P131</strain>
    </source>
</reference>
<proteinExistence type="predicted"/>
<feature type="compositionally biased region" description="Polar residues" evidence="1">
    <location>
        <begin position="178"/>
        <end position="192"/>
    </location>
</feature>
<gene>
    <name evidence="3" type="ORF">OOW_P131scaffold00998g76</name>
</gene>
<feature type="chain" id="PRO_5003977711" evidence="2">
    <location>
        <begin position="24"/>
        <end position="200"/>
    </location>
</feature>